<dbReference type="InterPro" id="IPR050327">
    <property type="entry name" value="Proton-linked_MCT"/>
</dbReference>
<feature type="transmembrane region" description="Helical" evidence="3">
    <location>
        <begin position="128"/>
        <end position="148"/>
    </location>
</feature>
<reference evidence="5" key="1">
    <citation type="journal article" date="2020" name="Stud. Mycol.">
        <title>101 Dothideomycetes genomes: a test case for predicting lifestyles and emergence of pathogens.</title>
        <authorList>
            <person name="Haridas S."/>
            <person name="Albert R."/>
            <person name="Binder M."/>
            <person name="Bloem J."/>
            <person name="Labutti K."/>
            <person name="Salamov A."/>
            <person name="Andreopoulos B."/>
            <person name="Baker S."/>
            <person name="Barry K."/>
            <person name="Bills G."/>
            <person name="Bluhm B."/>
            <person name="Cannon C."/>
            <person name="Castanera R."/>
            <person name="Culley D."/>
            <person name="Daum C."/>
            <person name="Ezra D."/>
            <person name="Gonzalez J."/>
            <person name="Henrissat B."/>
            <person name="Kuo A."/>
            <person name="Liang C."/>
            <person name="Lipzen A."/>
            <person name="Lutzoni F."/>
            <person name="Magnuson J."/>
            <person name="Mondo S."/>
            <person name="Nolan M."/>
            <person name="Ohm R."/>
            <person name="Pangilinan J."/>
            <person name="Park H.-J."/>
            <person name="Ramirez L."/>
            <person name="Alfaro M."/>
            <person name="Sun H."/>
            <person name="Tritt A."/>
            <person name="Yoshinaga Y."/>
            <person name="Zwiers L.-H."/>
            <person name="Turgeon B."/>
            <person name="Goodwin S."/>
            <person name="Spatafora J."/>
            <person name="Crous P."/>
            <person name="Grigoriev I."/>
        </authorList>
    </citation>
    <scope>NUCLEOTIDE SEQUENCE</scope>
    <source>
        <strain evidence="5">CBS 627.86</strain>
    </source>
</reference>
<keyword evidence="3" id="KW-0812">Transmembrane</keyword>
<name>A0A6A5ZEM5_9PLEO</name>
<organism evidence="5 6">
    <name type="scientific">Lophiotrema nucula</name>
    <dbReference type="NCBI Taxonomy" id="690887"/>
    <lineage>
        <taxon>Eukaryota</taxon>
        <taxon>Fungi</taxon>
        <taxon>Dikarya</taxon>
        <taxon>Ascomycota</taxon>
        <taxon>Pezizomycotina</taxon>
        <taxon>Dothideomycetes</taxon>
        <taxon>Pleosporomycetidae</taxon>
        <taxon>Pleosporales</taxon>
        <taxon>Lophiotremataceae</taxon>
        <taxon>Lophiotrema</taxon>
    </lineage>
</organism>
<dbReference type="PANTHER" id="PTHR11360:SF305">
    <property type="entry name" value="MAJOR FACILITATOR SUPERFAMILY (MFS) PROFILE DOMAIN-CONTAINING PROTEIN"/>
    <property type="match status" value="1"/>
</dbReference>
<feature type="transmembrane region" description="Helical" evidence="3">
    <location>
        <begin position="57"/>
        <end position="78"/>
    </location>
</feature>
<dbReference type="InterPro" id="IPR036259">
    <property type="entry name" value="MFS_trans_sf"/>
</dbReference>
<evidence type="ECO:0000259" key="4">
    <source>
        <dbReference type="PROSITE" id="PS50850"/>
    </source>
</evidence>
<dbReference type="GO" id="GO:0022857">
    <property type="term" value="F:transmembrane transporter activity"/>
    <property type="evidence" value="ECO:0007669"/>
    <property type="project" value="InterPro"/>
</dbReference>
<protein>
    <submittedName>
        <fullName evidence="5">Major facilitator superfamily domain-containing protein</fullName>
    </submittedName>
</protein>
<proteinExistence type="inferred from homology"/>
<dbReference type="AlphaFoldDB" id="A0A6A5ZEM5"/>
<dbReference type="InterPro" id="IPR020846">
    <property type="entry name" value="MFS_dom"/>
</dbReference>
<dbReference type="Gene3D" id="1.20.1250.20">
    <property type="entry name" value="MFS general substrate transporter like domains"/>
    <property type="match status" value="2"/>
</dbReference>
<comment type="subcellular location">
    <subcellularLocation>
        <location evidence="1">Membrane</location>
        <topology evidence="1">Multi-pass membrane protein</topology>
    </subcellularLocation>
</comment>
<feature type="transmembrane region" description="Helical" evidence="3">
    <location>
        <begin position="154"/>
        <end position="178"/>
    </location>
</feature>
<dbReference type="InterPro" id="IPR011701">
    <property type="entry name" value="MFS"/>
</dbReference>
<accession>A0A6A5ZEM5</accession>
<dbReference type="EMBL" id="ML977318">
    <property type="protein sequence ID" value="KAF2117949.1"/>
    <property type="molecule type" value="Genomic_DNA"/>
</dbReference>
<dbReference type="SUPFAM" id="SSF103473">
    <property type="entry name" value="MFS general substrate transporter"/>
    <property type="match status" value="1"/>
</dbReference>
<dbReference type="Pfam" id="PF07690">
    <property type="entry name" value="MFS_1"/>
    <property type="match status" value="1"/>
</dbReference>
<feature type="transmembrane region" description="Helical" evidence="3">
    <location>
        <begin position="294"/>
        <end position="314"/>
    </location>
</feature>
<dbReference type="PROSITE" id="PS50850">
    <property type="entry name" value="MFS"/>
    <property type="match status" value="1"/>
</dbReference>
<evidence type="ECO:0000256" key="3">
    <source>
        <dbReference type="SAM" id="Phobius"/>
    </source>
</evidence>
<feature type="transmembrane region" description="Helical" evidence="3">
    <location>
        <begin position="397"/>
        <end position="419"/>
    </location>
</feature>
<evidence type="ECO:0000256" key="2">
    <source>
        <dbReference type="ARBA" id="ARBA00006727"/>
    </source>
</evidence>
<comment type="similarity">
    <text evidence="2">Belongs to the major facilitator superfamily. Monocarboxylate porter (TC 2.A.1.13) family.</text>
</comment>
<evidence type="ECO:0000313" key="6">
    <source>
        <dbReference type="Proteomes" id="UP000799770"/>
    </source>
</evidence>
<evidence type="ECO:0000313" key="5">
    <source>
        <dbReference type="EMBL" id="KAF2117949.1"/>
    </source>
</evidence>
<dbReference type="Proteomes" id="UP000799770">
    <property type="component" value="Unassembled WGS sequence"/>
</dbReference>
<sequence>MATIEIELEEARQLPRRRDTSTGEDAASAVSGRDQFNLSEDHDAFHNAAPAIPDGGYGWIVVLACSVLTFIFNGWAGAWGVLQIALLQSTSLRVSTSTISFVGSLGIACIVAFGLFSTRLSRTIGARASALLGILLFGLGVLCSSFTADNIGGLFITAGVLTGIGGSLLYSVCNAVPVQWFSSKLGTANGVVKAGGGLGATAMSIVFQVLVDRVGIVWTLRIVGIGVFVAGLPAAALVRERVPSSRNVPFVDWALFKRLPFTFVFLTGAIGTFALFVPLYFLPLFVHSIGLSPTFGAGLVAGYNLCAAVGRLLAGFACDKLGALNVLLLTMALNTVSMLAIWPVSSNIAPLVVFSAVNGVANGAFFVVLPTAVVSLTGPGLADVAMGMVMTGWTGGYLMGSPLAGLLILSTGAAKGIAIEPFRPAIFYAGGVAAASCVCVSVARFTLDTKLKKKL</sequence>
<keyword evidence="6" id="KW-1185">Reference proteome</keyword>
<feature type="transmembrane region" description="Helical" evidence="3">
    <location>
        <begin position="348"/>
        <end position="376"/>
    </location>
</feature>
<dbReference type="PANTHER" id="PTHR11360">
    <property type="entry name" value="MONOCARBOXYLATE TRANSPORTER"/>
    <property type="match status" value="1"/>
</dbReference>
<feature type="transmembrane region" description="Helical" evidence="3">
    <location>
        <begin position="190"/>
        <end position="210"/>
    </location>
</feature>
<gene>
    <name evidence="5" type="ORF">BDV96DRAFT_571148</name>
</gene>
<feature type="transmembrane region" description="Helical" evidence="3">
    <location>
        <begin position="259"/>
        <end position="282"/>
    </location>
</feature>
<feature type="transmembrane region" description="Helical" evidence="3">
    <location>
        <begin position="216"/>
        <end position="238"/>
    </location>
</feature>
<feature type="transmembrane region" description="Helical" evidence="3">
    <location>
        <begin position="425"/>
        <end position="447"/>
    </location>
</feature>
<evidence type="ECO:0000256" key="1">
    <source>
        <dbReference type="ARBA" id="ARBA00004141"/>
    </source>
</evidence>
<feature type="domain" description="Major facilitator superfamily (MFS) profile" evidence="4">
    <location>
        <begin position="219"/>
        <end position="455"/>
    </location>
</feature>
<feature type="transmembrane region" description="Helical" evidence="3">
    <location>
        <begin position="321"/>
        <end position="342"/>
    </location>
</feature>
<dbReference type="GO" id="GO:0016020">
    <property type="term" value="C:membrane"/>
    <property type="evidence" value="ECO:0007669"/>
    <property type="project" value="UniProtKB-SubCell"/>
</dbReference>
<keyword evidence="3" id="KW-1133">Transmembrane helix</keyword>
<dbReference type="OrthoDB" id="6499973at2759"/>
<feature type="transmembrane region" description="Helical" evidence="3">
    <location>
        <begin position="98"/>
        <end position="116"/>
    </location>
</feature>
<keyword evidence="3" id="KW-0472">Membrane</keyword>